<evidence type="ECO:0000313" key="2">
    <source>
        <dbReference type="WBParaSite" id="GPLIN_001062800"/>
    </source>
</evidence>
<dbReference type="WBParaSite" id="GPLIN_001062800">
    <property type="protein sequence ID" value="GPLIN_001062800"/>
    <property type="gene ID" value="GPLIN_001062800"/>
</dbReference>
<reference evidence="1" key="1">
    <citation type="submission" date="2013-12" db="EMBL/GenBank/DDBJ databases">
        <authorList>
            <person name="Aslett M."/>
        </authorList>
    </citation>
    <scope>NUCLEOTIDE SEQUENCE [LARGE SCALE GENOMIC DNA]</scope>
    <source>
        <strain evidence="1">Lindley</strain>
    </source>
</reference>
<evidence type="ECO:0000313" key="1">
    <source>
        <dbReference type="Proteomes" id="UP000050741"/>
    </source>
</evidence>
<dbReference type="Proteomes" id="UP000050741">
    <property type="component" value="Unassembled WGS sequence"/>
</dbReference>
<reference evidence="1" key="2">
    <citation type="submission" date="2014-05" db="EMBL/GenBank/DDBJ databases">
        <title>The genome and life-stage specific transcriptomes of Globodera pallida elucidate key aspects of plant parasitism by a cyst nematode.</title>
        <authorList>
            <person name="Cotton J.A."/>
            <person name="Lilley C.J."/>
            <person name="Jones L.M."/>
            <person name="Kikuchi T."/>
            <person name="Reid A.J."/>
            <person name="Thorpe P."/>
            <person name="Tsai I.J."/>
            <person name="Beasley H."/>
            <person name="Blok V."/>
            <person name="Cock P.J.A."/>
            <person name="Van den Akker S.E."/>
            <person name="Holroyd N."/>
            <person name="Hunt M."/>
            <person name="Mantelin S."/>
            <person name="Naghra H."/>
            <person name="Pain A."/>
            <person name="Palomares-Rius J.E."/>
            <person name="Zarowiecki M."/>
            <person name="Berriman M."/>
            <person name="Jones J.T."/>
            <person name="Urwin P.E."/>
        </authorList>
    </citation>
    <scope>NUCLEOTIDE SEQUENCE [LARGE SCALE GENOMIC DNA]</scope>
    <source>
        <strain evidence="1">Lindley</strain>
    </source>
</reference>
<reference evidence="2" key="3">
    <citation type="submission" date="2016-06" db="UniProtKB">
        <authorList>
            <consortium name="WormBaseParasite"/>
        </authorList>
    </citation>
    <scope>IDENTIFICATION</scope>
</reference>
<keyword evidence="1" id="KW-1185">Reference proteome</keyword>
<protein>
    <submittedName>
        <fullName evidence="2">CXC domain-containing protein</fullName>
    </submittedName>
</protein>
<dbReference type="AlphaFoldDB" id="A0A183CCM7"/>
<sequence>MAVQYYPLAHRLEYLELLAINYMRFAELCFPVNNESDDDEMENEKTLDERKVQRNEKYIEIDRKMYQCEDFYASLWEDNDERDDYSKIAQIGESSNGITANNEEEPAVHSNRSETSMIVRQVFPKIPKKAKKLWFEDKNIRIDGKLYPSEKFLESLANSRASTINCKSPDNGENAGEENVEGLTTKNSCKQLAKAIWRCVRKGARVIRRACTALPLFARNCPRCESECHCEGVLCTINNCECKHPSAADKQD</sequence>
<proteinExistence type="predicted"/>
<organism evidence="1 2">
    <name type="scientific">Globodera pallida</name>
    <name type="common">Potato cyst nematode worm</name>
    <name type="synonym">Heterodera pallida</name>
    <dbReference type="NCBI Taxonomy" id="36090"/>
    <lineage>
        <taxon>Eukaryota</taxon>
        <taxon>Metazoa</taxon>
        <taxon>Ecdysozoa</taxon>
        <taxon>Nematoda</taxon>
        <taxon>Chromadorea</taxon>
        <taxon>Rhabditida</taxon>
        <taxon>Tylenchina</taxon>
        <taxon>Tylenchomorpha</taxon>
        <taxon>Tylenchoidea</taxon>
        <taxon>Heteroderidae</taxon>
        <taxon>Heteroderinae</taxon>
        <taxon>Globodera</taxon>
    </lineage>
</organism>
<accession>A0A183CCM7</accession>
<name>A0A183CCM7_GLOPA</name>